<gene>
    <name evidence="1" type="ORF">EVG20_g7604</name>
</gene>
<protein>
    <submittedName>
        <fullName evidence="1">Uncharacterized protein</fullName>
    </submittedName>
</protein>
<dbReference type="Proteomes" id="UP000298327">
    <property type="component" value="Unassembled WGS sequence"/>
</dbReference>
<reference evidence="1 2" key="1">
    <citation type="submission" date="2019-02" db="EMBL/GenBank/DDBJ databases">
        <title>Genome sequencing of the rare red list fungi Dentipellis fragilis.</title>
        <authorList>
            <person name="Buettner E."/>
            <person name="Kellner H."/>
        </authorList>
    </citation>
    <scope>NUCLEOTIDE SEQUENCE [LARGE SCALE GENOMIC DNA]</scope>
    <source>
        <strain evidence="1 2">DSM 105465</strain>
    </source>
</reference>
<proteinExistence type="predicted"/>
<sequence length="177" mass="20536">MDYYPSSPSGMEDENERYSQYTAREIAGYKMALENHAELVNVGQVYDKNLNDLHNTTQRFERLGERGREANVWIEAAMRRIKTLLNNNLEKATPPASRSLTELQMEATQYPDRSRKRGELGDQLGREMVTKMRAVLERGDVSAERKHRIEAAIAEYEELDMRKQGLNNAHLVYAEWQ</sequence>
<evidence type="ECO:0000313" key="2">
    <source>
        <dbReference type="Proteomes" id="UP000298327"/>
    </source>
</evidence>
<comment type="caution">
    <text evidence="1">The sequence shown here is derived from an EMBL/GenBank/DDBJ whole genome shotgun (WGS) entry which is preliminary data.</text>
</comment>
<organism evidence="1 2">
    <name type="scientific">Dentipellis fragilis</name>
    <dbReference type="NCBI Taxonomy" id="205917"/>
    <lineage>
        <taxon>Eukaryota</taxon>
        <taxon>Fungi</taxon>
        <taxon>Dikarya</taxon>
        <taxon>Basidiomycota</taxon>
        <taxon>Agaricomycotina</taxon>
        <taxon>Agaricomycetes</taxon>
        <taxon>Russulales</taxon>
        <taxon>Hericiaceae</taxon>
        <taxon>Dentipellis</taxon>
    </lineage>
</organism>
<name>A0A4Y9YGB6_9AGAM</name>
<dbReference type="EMBL" id="SEOQ01000590">
    <property type="protein sequence ID" value="TFY59949.1"/>
    <property type="molecule type" value="Genomic_DNA"/>
</dbReference>
<evidence type="ECO:0000313" key="1">
    <source>
        <dbReference type="EMBL" id="TFY59949.1"/>
    </source>
</evidence>
<accession>A0A4Y9YGB6</accession>
<keyword evidence="2" id="KW-1185">Reference proteome</keyword>
<dbReference type="AlphaFoldDB" id="A0A4Y9YGB6"/>